<keyword evidence="1" id="KW-0472">Membrane</keyword>
<proteinExistence type="predicted"/>
<dbReference type="EMBL" id="FNPF01000011">
    <property type="protein sequence ID" value="SDY59699.1"/>
    <property type="molecule type" value="Genomic_DNA"/>
</dbReference>
<sequence>MYEIRFPVFIDPNAVNLIIAAVIAFLVIYWMKICFIRPPRFSKFTAPRFFHQSFLYVSNGSRDELLVLAQELMHEIPRLVSNSPDRKRSSFMGELPVVSKLEAHAANLLLLLSDPRFCDVVAEEIPTFPAYLAEQMVALRRPDAPAHLVIRRVVISLLAKPQSALFVENEWLEQGFAGEVKPITRSIFRNWHKLEQFEGGIESPLDLDYPHARTWDAETWTVYFGMAKEYVRGLTSSEFRNSDANGLSYVLRTTERAYERIGDVEKYENVFDPHNPRWHASEANKFLTDIIKIFDESGEHVYFSKKDRYYFGSDLSSKLAKLLYEAIFHASSVNTKDFTMWDVQHNIVWSPISRFEIRDTKIMKMVRRKLRRMIWDEISRMDGFPNYKGARFVRFCLNVLGFYDEKIHRRDGLERDSWILAKVVSSWVANNYQTIASSHPPVAEAMLPANIEYDPVREVLIRSRDDSLTGVSRVKEFSLEPSRASADLTALNG</sequence>
<name>A0A1H3L672_9RHOB</name>
<evidence type="ECO:0000313" key="2">
    <source>
        <dbReference type="EMBL" id="SDY59699.1"/>
    </source>
</evidence>
<keyword evidence="3" id="KW-1185">Reference proteome</keyword>
<evidence type="ECO:0000256" key="1">
    <source>
        <dbReference type="SAM" id="Phobius"/>
    </source>
</evidence>
<evidence type="ECO:0000313" key="3">
    <source>
        <dbReference type="Proteomes" id="UP000199286"/>
    </source>
</evidence>
<dbReference type="AlphaFoldDB" id="A0A1H3L672"/>
<feature type="transmembrane region" description="Helical" evidence="1">
    <location>
        <begin position="12"/>
        <end position="31"/>
    </location>
</feature>
<keyword evidence="1" id="KW-1133">Transmembrane helix</keyword>
<gene>
    <name evidence="2" type="ORF">SAMN05444340_111108</name>
</gene>
<keyword evidence="1" id="KW-0812">Transmembrane</keyword>
<organism evidence="2 3">
    <name type="scientific">Citreimonas salinaria</name>
    <dbReference type="NCBI Taxonomy" id="321339"/>
    <lineage>
        <taxon>Bacteria</taxon>
        <taxon>Pseudomonadati</taxon>
        <taxon>Pseudomonadota</taxon>
        <taxon>Alphaproteobacteria</taxon>
        <taxon>Rhodobacterales</taxon>
        <taxon>Roseobacteraceae</taxon>
        <taxon>Citreimonas</taxon>
    </lineage>
</organism>
<accession>A0A1H3L672</accession>
<reference evidence="2 3" key="1">
    <citation type="submission" date="2016-10" db="EMBL/GenBank/DDBJ databases">
        <authorList>
            <person name="de Groot N.N."/>
        </authorList>
    </citation>
    <scope>NUCLEOTIDE SEQUENCE [LARGE SCALE GENOMIC DNA]</scope>
    <source>
        <strain evidence="2 3">DSM 26880</strain>
    </source>
</reference>
<protein>
    <submittedName>
        <fullName evidence="2">Uncharacterized protein</fullName>
    </submittedName>
</protein>
<dbReference type="Proteomes" id="UP000199286">
    <property type="component" value="Unassembled WGS sequence"/>
</dbReference>